<accession>A0A8J7HX33</accession>
<reference evidence="2 3" key="1">
    <citation type="journal article" date="2021" name="Int. J. Syst. Evol. Microbiol.">
        <title>Amazonocrinis nigriterrae gen. nov., sp. nov., Atlanticothrix silvestris gen. nov., sp. nov. and Dendronalium phyllosphericum gen. nov., sp. nov., nostocacean cyanobacteria from Brazilian environments.</title>
        <authorList>
            <person name="Alvarenga D.O."/>
            <person name="Andreote A.P.D."/>
            <person name="Branco L.H.Z."/>
            <person name="Delbaje E."/>
            <person name="Cruz R.B."/>
            <person name="Varani A.M."/>
            <person name="Fiore M.F."/>
        </authorList>
    </citation>
    <scope>NUCLEOTIDE SEQUENCE [LARGE SCALE GENOMIC DNA]</scope>
    <source>
        <strain evidence="2 3">CENA67</strain>
    </source>
</reference>
<dbReference type="EMBL" id="JAECZC010000057">
    <property type="protein sequence ID" value="MBH8565233.1"/>
    <property type="molecule type" value="Genomic_DNA"/>
</dbReference>
<gene>
    <name evidence="2" type="ORF">I8748_24130</name>
</gene>
<keyword evidence="3" id="KW-1185">Reference proteome</keyword>
<keyword evidence="1" id="KW-0472">Membrane</keyword>
<evidence type="ECO:0000313" key="2">
    <source>
        <dbReference type="EMBL" id="MBH8565233.1"/>
    </source>
</evidence>
<dbReference type="RefSeq" id="WP_198127039.1">
    <property type="nucleotide sequence ID" value="NZ_JAECZC010000057.1"/>
</dbReference>
<comment type="caution">
    <text evidence="2">The sequence shown here is derived from an EMBL/GenBank/DDBJ whole genome shotgun (WGS) entry which is preliminary data.</text>
</comment>
<evidence type="ECO:0000256" key="1">
    <source>
        <dbReference type="SAM" id="Phobius"/>
    </source>
</evidence>
<evidence type="ECO:0000313" key="3">
    <source>
        <dbReference type="Proteomes" id="UP000632766"/>
    </source>
</evidence>
<organism evidence="2 3">
    <name type="scientific">Amazonocrinis nigriterrae CENA67</name>
    <dbReference type="NCBI Taxonomy" id="2794033"/>
    <lineage>
        <taxon>Bacteria</taxon>
        <taxon>Bacillati</taxon>
        <taxon>Cyanobacteriota</taxon>
        <taxon>Cyanophyceae</taxon>
        <taxon>Nostocales</taxon>
        <taxon>Nostocaceae</taxon>
        <taxon>Amazonocrinis</taxon>
        <taxon>Amazonocrinis nigriterrae</taxon>
    </lineage>
</organism>
<feature type="transmembrane region" description="Helical" evidence="1">
    <location>
        <begin position="123"/>
        <end position="141"/>
    </location>
</feature>
<name>A0A8J7HX33_9NOST</name>
<dbReference type="Proteomes" id="UP000632766">
    <property type="component" value="Unassembled WGS sequence"/>
</dbReference>
<keyword evidence="1" id="KW-0812">Transmembrane</keyword>
<sequence>MKKINLLFSEERHQLQTEIDNASSIEQVVKLVQNRLDHLEKNYISELNIVQVRLASLFLDMLRQSIATLAAASFVQITRTDQKQIINQHTQFSLNRLILKVLKVLIYLGILGSLFSLTKTTPSAWMAILLTSLLLGLEVVLQLDKSNATSIEPLEIPQPVLRVDSKVFLDNFADALNTIDLAVARFEEGNKIESDRTIEELPELLNFLQRLMGASFLNKPQMAGELVKLLPQILMSQGIRAQIYQPQEPHSYREYFDFEPSIDPSSKDYVTITPALLKGDRLLTRGRVIEPAYSQARE</sequence>
<protein>
    <submittedName>
        <fullName evidence="2">Uncharacterized protein</fullName>
    </submittedName>
</protein>
<proteinExistence type="predicted"/>
<dbReference type="AlphaFoldDB" id="A0A8J7HX33"/>
<keyword evidence="1" id="KW-1133">Transmembrane helix</keyword>
<feature type="transmembrane region" description="Helical" evidence="1">
    <location>
        <begin position="97"/>
        <end position="117"/>
    </location>
</feature>